<keyword evidence="1" id="KW-0805">Transcription regulation</keyword>
<dbReference type="GO" id="GO:0043565">
    <property type="term" value="F:sequence-specific DNA binding"/>
    <property type="evidence" value="ECO:0007669"/>
    <property type="project" value="InterPro"/>
</dbReference>
<dbReference type="SUPFAM" id="SSF46689">
    <property type="entry name" value="Homeodomain-like"/>
    <property type="match status" value="1"/>
</dbReference>
<dbReference type="Pfam" id="PF12833">
    <property type="entry name" value="HTH_18"/>
    <property type="match status" value="1"/>
</dbReference>
<dbReference type="InterPro" id="IPR020449">
    <property type="entry name" value="Tscrpt_reg_AraC-type_HTH"/>
</dbReference>
<dbReference type="GO" id="GO:0003700">
    <property type="term" value="F:DNA-binding transcription factor activity"/>
    <property type="evidence" value="ECO:0007669"/>
    <property type="project" value="InterPro"/>
</dbReference>
<organism evidence="5 6">
    <name type="scientific">Mycobacteroides immunogenum</name>
    <dbReference type="NCBI Taxonomy" id="83262"/>
    <lineage>
        <taxon>Bacteria</taxon>
        <taxon>Bacillati</taxon>
        <taxon>Actinomycetota</taxon>
        <taxon>Actinomycetes</taxon>
        <taxon>Mycobacteriales</taxon>
        <taxon>Mycobacteriaceae</taxon>
        <taxon>Mycobacteroides</taxon>
    </lineage>
</organism>
<dbReference type="Gene3D" id="1.10.10.60">
    <property type="entry name" value="Homeodomain-like"/>
    <property type="match status" value="1"/>
</dbReference>
<dbReference type="PRINTS" id="PR00032">
    <property type="entry name" value="HTHARAC"/>
</dbReference>
<dbReference type="RefSeq" id="WP_064630743.1">
    <property type="nucleotide sequence ID" value="NZ_LQYE01000027.1"/>
</dbReference>
<protein>
    <recommendedName>
        <fullName evidence="4">HTH araC/xylS-type domain-containing protein</fullName>
    </recommendedName>
</protein>
<evidence type="ECO:0000256" key="3">
    <source>
        <dbReference type="ARBA" id="ARBA00023163"/>
    </source>
</evidence>
<dbReference type="EMBL" id="LQYE01000027">
    <property type="protein sequence ID" value="OAT67947.1"/>
    <property type="molecule type" value="Genomic_DNA"/>
</dbReference>
<dbReference type="AlphaFoldDB" id="A0A179V8K4"/>
<evidence type="ECO:0000313" key="5">
    <source>
        <dbReference type="EMBL" id="OAT67947.1"/>
    </source>
</evidence>
<name>A0A179V8K4_9MYCO</name>
<dbReference type="InterPro" id="IPR035418">
    <property type="entry name" value="AraC-bd_2"/>
</dbReference>
<dbReference type="InterPro" id="IPR018060">
    <property type="entry name" value="HTH_AraC"/>
</dbReference>
<evidence type="ECO:0000256" key="2">
    <source>
        <dbReference type="ARBA" id="ARBA00023125"/>
    </source>
</evidence>
<comment type="caution">
    <text evidence="5">The sequence shown here is derived from an EMBL/GenBank/DDBJ whole genome shotgun (WGS) entry which is preliminary data.</text>
</comment>
<reference evidence="5 6" key="1">
    <citation type="submission" date="2016-01" db="EMBL/GenBank/DDBJ databases">
        <title>Mycobacterium immunogenum strain CD11_6 genome sequencing and assembly.</title>
        <authorList>
            <person name="Kaur G."/>
            <person name="Nair G.R."/>
            <person name="Mayilraj S."/>
        </authorList>
    </citation>
    <scope>NUCLEOTIDE SEQUENCE [LARGE SCALE GENOMIC DNA]</scope>
    <source>
        <strain evidence="5 6">CD11-6</strain>
    </source>
</reference>
<evidence type="ECO:0000313" key="6">
    <source>
        <dbReference type="Proteomes" id="UP000186919"/>
    </source>
</evidence>
<evidence type="ECO:0000256" key="1">
    <source>
        <dbReference type="ARBA" id="ARBA00023015"/>
    </source>
</evidence>
<dbReference type="PANTHER" id="PTHR46796">
    <property type="entry name" value="HTH-TYPE TRANSCRIPTIONAL ACTIVATOR RHAS-RELATED"/>
    <property type="match status" value="1"/>
</dbReference>
<sequence>MSQQDATGTPGTTTWCTQAVGTDVAIDYWRAARRQAYVDASLAPYDPNFRGEISYASYGDFALSVKRAGGEKVDRTRTLIARGDDDSEYVYALFQYRGAGIITQAGNTAEIMPGRAVIYDSAQPFSLDYKESYEQVIVHLPAERAFADAGLRRTTDLLAVPIVVDGALSAVSAFFRNLAATQAVDSVGASLLAPHAMTLASSLLAYAARTRSTDDSPVLLQRQRALSYMRNHLGDPDLDVDRIAVGCHVSRRTLHRVFDGTGQTVMSQLRMLRVDAAQRLLASQTHLSVESIAREVGFVSDTHFYRSFRSVAGVTPGEYRQLARQDAIDLRARAGRSG</sequence>
<dbReference type="SMART" id="SM00342">
    <property type="entry name" value="HTH_ARAC"/>
    <property type="match status" value="1"/>
</dbReference>
<dbReference type="PROSITE" id="PS00041">
    <property type="entry name" value="HTH_ARAC_FAMILY_1"/>
    <property type="match status" value="1"/>
</dbReference>
<keyword evidence="3" id="KW-0804">Transcription</keyword>
<dbReference type="PANTHER" id="PTHR46796:SF6">
    <property type="entry name" value="ARAC SUBFAMILY"/>
    <property type="match status" value="1"/>
</dbReference>
<evidence type="ECO:0000259" key="4">
    <source>
        <dbReference type="PROSITE" id="PS01124"/>
    </source>
</evidence>
<dbReference type="Proteomes" id="UP000186919">
    <property type="component" value="Unassembled WGS sequence"/>
</dbReference>
<feature type="domain" description="HTH araC/xylS-type" evidence="4">
    <location>
        <begin position="223"/>
        <end position="322"/>
    </location>
</feature>
<dbReference type="PROSITE" id="PS01124">
    <property type="entry name" value="HTH_ARAC_FAMILY_2"/>
    <property type="match status" value="1"/>
</dbReference>
<accession>A0A179V8K4</accession>
<keyword evidence="2" id="KW-0238">DNA-binding</keyword>
<proteinExistence type="predicted"/>
<dbReference type="Pfam" id="PF14525">
    <property type="entry name" value="AraC_binding_2"/>
    <property type="match status" value="1"/>
</dbReference>
<dbReference type="InterPro" id="IPR018062">
    <property type="entry name" value="HTH_AraC-typ_CS"/>
</dbReference>
<dbReference type="InterPro" id="IPR050204">
    <property type="entry name" value="AraC_XylS_family_regulators"/>
</dbReference>
<dbReference type="InterPro" id="IPR009057">
    <property type="entry name" value="Homeodomain-like_sf"/>
</dbReference>
<gene>
    <name evidence="5" type="ORF">AWB85_08705</name>
</gene>